<dbReference type="GO" id="GO:0003779">
    <property type="term" value="F:actin binding"/>
    <property type="evidence" value="ECO:0007669"/>
    <property type="project" value="UniProtKB-UniRule"/>
</dbReference>
<evidence type="ECO:0000259" key="9">
    <source>
        <dbReference type="PROSITE" id="PS51082"/>
    </source>
</evidence>
<name>A0A9Q0DIN4_9TELE</name>
<gene>
    <name evidence="10" type="ORF">NHX12_009862</name>
</gene>
<comment type="similarity">
    <text evidence="2 7">Belongs to the SCAR/WAVE family.</text>
</comment>
<dbReference type="GO" id="GO:0030027">
    <property type="term" value="C:lamellipodium"/>
    <property type="evidence" value="ECO:0007669"/>
    <property type="project" value="TreeGrafter"/>
</dbReference>
<evidence type="ECO:0000256" key="5">
    <source>
        <dbReference type="ARBA" id="ARBA00023203"/>
    </source>
</evidence>
<organism evidence="10 11">
    <name type="scientific">Muraenolepis orangiensis</name>
    <name type="common">Patagonian moray cod</name>
    <dbReference type="NCBI Taxonomy" id="630683"/>
    <lineage>
        <taxon>Eukaryota</taxon>
        <taxon>Metazoa</taxon>
        <taxon>Chordata</taxon>
        <taxon>Craniata</taxon>
        <taxon>Vertebrata</taxon>
        <taxon>Euteleostomi</taxon>
        <taxon>Actinopterygii</taxon>
        <taxon>Neopterygii</taxon>
        <taxon>Teleostei</taxon>
        <taxon>Neoteleostei</taxon>
        <taxon>Acanthomorphata</taxon>
        <taxon>Zeiogadaria</taxon>
        <taxon>Gadariae</taxon>
        <taxon>Gadiformes</taxon>
        <taxon>Muraenolepidoidei</taxon>
        <taxon>Muraenolepididae</taxon>
        <taxon>Muraenolepis</taxon>
    </lineage>
</organism>
<feature type="region of interest" description="Disordered" evidence="8">
    <location>
        <begin position="198"/>
        <end position="266"/>
    </location>
</feature>
<evidence type="ECO:0000256" key="7">
    <source>
        <dbReference type="RuleBase" id="RU367034"/>
    </source>
</evidence>
<comment type="subcellular location">
    <subcellularLocation>
        <location evidence="1 7">Cytoplasm</location>
        <location evidence="1 7">Cytoskeleton</location>
    </subcellularLocation>
</comment>
<reference evidence="10" key="1">
    <citation type="submission" date="2022-07" db="EMBL/GenBank/DDBJ databases">
        <title>Chromosome-level genome of Muraenolepis orangiensis.</title>
        <authorList>
            <person name="Kim J."/>
        </authorList>
    </citation>
    <scope>NUCLEOTIDE SEQUENCE</scope>
    <source>
        <strain evidence="10">KU_S4_2022</strain>
        <tissue evidence="10">Muscle</tissue>
    </source>
</reference>
<feature type="compositionally biased region" description="Basic and acidic residues" evidence="8">
    <location>
        <begin position="214"/>
        <end position="224"/>
    </location>
</feature>
<evidence type="ECO:0000256" key="8">
    <source>
        <dbReference type="SAM" id="MobiDB-lite"/>
    </source>
</evidence>
<dbReference type="GO" id="GO:0071933">
    <property type="term" value="F:Arp2/3 complex binding"/>
    <property type="evidence" value="ECO:0007669"/>
    <property type="project" value="TreeGrafter"/>
</dbReference>
<feature type="compositionally biased region" description="Pro residues" evidence="8">
    <location>
        <begin position="372"/>
        <end position="388"/>
    </location>
</feature>
<accession>A0A9Q0DIN4</accession>
<dbReference type="EMBL" id="JANIIK010000115">
    <property type="protein sequence ID" value="KAJ3589012.1"/>
    <property type="molecule type" value="Genomic_DNA"/>
</dbReference>
<dbReference type="PANTHER" id="PTHR12902">
    <property type="entry name" value="WASP-1"/>
    <property type="match status" value="1"/>
</dbReference>
<keyword evidence="11" id="KW-1185">Reference proteome</keyword>
<feature type="region of interest" description="Disordered" evidence="8">
    <location>
        <begin position="359"/>
        <end position="409"/>
    </location>
</feature>
<dbReference type="GO" id="GO:0030036">
    <property type="term" value="P:actin cytoskeleton organization"/>
    <property type="evidence" value="ECO:0007669"/>
    <property type="project" value="UniProtKB-UniRule"/>
</dbReference>
<dbReference type="InterPro" id="IPR003124">
    <property type="entry name" value="WH2_dom"/>
</dbReference>
<dbReference type="Gene3D" id="6.10.280.150">
    <property type="match status" value="2"/>
</dbReference>
<dbReference type="GO" id="GO:0034237">
    <property type="term" value="F:protein kinase A regulatory subunit binding"/>
    <property type="evidence" value="ECO:0007669"/>
    <property type="project" value="TreeGrafter"/>
</dbReference>
<dbReference type="AlphaFoldDB" id="A0A9Q0DIN4"/>
<dbReference type="GO" id="GO:2000601">
    <property type="term" value="P:positive regulation of Arp2/3 complex-mediated actin nucleation"/>
    <property type="evidence" value="ECO:0007669"/>
    <property type="project" value="TreeGrafter"/>
</dbReference>
<keyword evidence="3 7" id="KW-0963">Cytoplasm</keyword>
<keyword evidence="4" id="KW-0597">Phosphoprotein</keyword>
<dbReference type="Proteomes" id="UP001148018">
    <property type="component" value="Unassembled WGS sequence"/>
</dbReference>
<evidence type="ECO:0000313" key="10">
    <source>
        <dbReference type="EMBL" id="KAJ3589012.1"/>
    </source>
</evidence>
<proteinExistence type="inferred from homology"/>
<protein>
    <recommendedName>
        <fullName evidence="7">Wiskott-Aldrich syndrome protein family member</fullName>
        <shortName evidence="7">WASP family protein member</shortName>
    </recommendedName>
</protein>
<evidence type="ECO:0000256" key="2">
    <source>
        <dbReference type="ARBA" id="ARBA00006993"/>
    </source>
</evidence>
<comment type="caution">
    <text evidence="10">The sequence shown here is derived from an EMBL/GenBank/DDBJ whole genome shotgun (WGS) entry which is preliminary data.</text>
</comment>
<evidence type="ECO:0000256" key="6">
    <source>
        <dbReference type="ARBA" id="ARBA00023212"/>
    </source>
</evidence>
<dbReference type="GO" id="GO:0031209">
    <property type="term" value="C:SCAR complex"/>
    <property type="evidence" value="ECO:0007669"/>
    <property type="project" value="TreeGrafter"/>
</dbReference>
<evidence type="ECO:0000256" key="4">
    <source>
        <dbReference type="ARBA" id="ARBA00022553"/>
    </source>
</evidence>
<evidence type="ECO:0000256" key="1">
    <source>
        <dbReference type="ARBA" id="ARBA00004245"/>
    </source>
</evidence>
<dbReference type="FunFam" id="1.20.5.340:FF:000012">
    <property type="entry name" value="Wiskott-Aldrich syndrome protein family member 1"/>
    <property type="match status" value="1"/>
</dbReference>
<comment type="subunit">
    <text evidence="7">Binds actin and the Arp2/3 complex.</text>
</comment>
<dbReference type="PANTHER" id="PTHR12902:SF7">
    <property type="entry name" value="ACTIN-BINDING PROTEIN WASF3"/>
    <property type="match status" value="1"/>
</dbReference>
<evidence type="ECO:0000256" key="3">
    <source>
        <dbReference type="ARBA" id="ARBA00022490"/>
    </source>
</evidence>
<evidence type="ECO:0000313" key="11">
    <source>
        <dbReference type="Proteomes" id="UP001148018"/>
    </source>
</evidence>
<keyword evidence="5 7" id="KW-0009">Actin-binding</keyword>
<dbReference type="Gene3D" id="1.20.5.340">
    <property type="match status" value="1"/>
</dbReference>
<dbReference type="InterPro" id="IPR028288">
    <property type="entry name" value="SCAR/WAVE_fam"/>
</dbReference>
<keyword evidence="6 7" id="KW-0206">Cytoskeleton</keyword>
<comment type="function">
    <text evidence="7">Downstream effector molecule involved in the transmission of signals from tyrosine kinase receptors and small GTPases to the actin cytoskeleton. Promotes formation of actin filaments. Part of the WAVE complex that regulates lamellipodia formation. The WAVE complex regulates actin filament reorganization via its interaction with the Arp2/3 complex.</text>
</comment>
<dbReference type="PROSITE" id="PS51082">
    <property type="entry name" value="WH2"/>
    <property type="match status" value="1"/>
</dbReference>
<feature type="domain" description="WH2" evidence="9">
    <location>
        <begin position="410"/>
        <end position="427"/>
    </location>
</feature>
<dbReference type="OrthoDB" id="1060785at2759"/>
<dbReference type="GO" id="GO:0005856">
    <property type="term" value="C:cytoskeleton"/>
    <property type="evidence" value="ECO:0007669"/>
    <property type="project" value="UniProtKB-SubCell"/>
</dbReference>
<sequence length="470" mass="51923">MPLVKRTIEPRHLCQGALPEGIGGGELEYVTNSSLSAIIRQLSCLSKHAENVFGELFDEANTFYVRANTLQDRMDRLAVKVTQLDSSAEEVSLQDINTRKAFRSSTLHDQQVVSKSGTPTCMDQMYTTSEPPPPLGCLTDYREDHADAMKFYTDPSYFFDLWKEKMLQDTEDKRKERRRLRQEQKCLADNTVKREAKKVRKARNRRQEWNIMSLDKELRPDRRHPQGLRRGASSEGSLSPEARPDLPDCPVPPCPAHAAHKPRSHGYVTAHPSPPVEHEYHSIEAHYGGGALRYAKTGSHSAEPINSFPLPPVDYKSAECPTSSRHPPSGPSIPSTLTAFASPLGALLPTPHVGPGYALPPVPAPGGRATVAPPPPFPPPPPLPPALPPHLAEHGARARAAVNSKPVRDPRSDLLSAIHMGIQLKQVQELQELQNKPLGNDVATILSRRIAVEYSDSDDDSELEDNAWSD</sequence>